<keyword evidence="3" id="KW-1185">Reference proteome</keyword>
<dbReference type="Proteomes" id="UP000699462">
    <property type="component" value="Unassembled WGS sequence"/>
</dbReference>
<evidence type="ECO:0000313" key="3">
    <source>
        <dbReference type="Proteomes" id="UP000699462"/>
    </source>
</evidence>
<dbReference type="CDD" id="cd23767">
    <property type="entry name" value="IQCD"/>
    <property type="match status" value="1"/>
</dbReference>
<comment type="caution">
    <text evidence="2">The sequence shown here is derived from an EMBL/GenBank/DDBJ whole genome shotgun (WGS) entry which is preliminary data.</text>
</comment>
<dbReference type="InterPro" id="IPR027417">
    <property type="entry name" value="P-loop_NTPase"/>
</dbReference>
<dbReference type="AlphaFoldDB" id="A0A8T0D4U9"/>
<evidence type="ECO:0000256" key="1">
    <source>
        <dbReference type="SAM" id="MobiDB-lite"/>
    </source>
</evidence>
<dbReference type="OrthoDB" id="190375at2759"/>
<evidence type="ECO:0008006" key="4">
    <source>
        <dbReference type="Google" id="ProtNLM"/>
    </source>
</evidence>
<dbReference type="Gene3D" id="1.20.5.190">
    <property type="match status" value="1"/>
</dbReference>
<gene>
    <name evidence="2" type="ORF">P879_04665</name>
</gene>
<dbReference type="InterPro" id="IPR000048">
    <property type="entry name" value="IQ_motif_EF-hand-BS"/>
</dbReference>
<dbReference type="SUPFAM" id="SSF52540">
    <property type="entry name" value="P-loop containing nucleoside triphosphate hydrolases"/>
    <property type="match status" value="1"/>
</dbReference>
<dbReference type="PROSITE" id="PS50096">
    <property type="entry name" value="IQ"/>
    <property type="match status" value="3"/>
</dbReference>
<accession>A0A8T0D4U9</accession>
<proteinExistence type="predicted"/>
<organism evidence="2 3">
    <name type="scientific">Paragonimus westermani</name>
    <dbReference type="NCBI Taxonomy" id="34504"/>
    <lineage>
        <taxon>Eukaryota</taxon>
        <taxon>Metazoa</taxon>
        <taxon>Spiralia</taxon>
        <taxon>Lophotrochozoa</taxon>
        <taxon>Platyhelminthes</taxon>
        <taxon>Trematoda</taxon>
        <taxon>Digenea</taxon>
        <taxon>Plagiorchiida</taxon>
        <taxon>Troglotremata</taxon>
        <taxon>Troglotrematidae</taxon>
        <taxon>Paragonimus</taxon>
    </lineage>
</organism>
<dbReference type="SMART" id="SM00015">
    <property type="entry name" value="IQ"/>
    <property type="match status" value="3"/>
</dbReference>
<name>A0A8T0D4U9_9TREM</name>
<feature type="region of interest" description="Disordered" evidence="1">
    <location>
        <begin position="203"/>
        <end position="224"/>
    </location>
</feature>
<dbReference type="EMBL" id="JTDF01021495">
    <property type="protein sequence ID" value="KAF8561768.1"/>
    <property type="molecule type" value="Genomic_DNA"/>
</dbReference>
<evidence type="ECO:0000313" key="2">
    <source>
        <dbReference type="EMBL" id="KAF8561768.1"/>
    </source>
</evidence>
<dbReference type="Pfam" id="PF00612">
    <property type="entry name" value="IQ"/>
    <property type="match status" value="3"/>
</dbReference>
<protein>
    <recommendedName>
        <fullName evidence="4">Spermatogenesis-associated protein 17</fullName>
    </recommendedName>
</protein>
<reference evidence="2 3" key="1">
    <citation type="submission" date="2019-07" db="EMBL/GenBank/DDBJ databases">
        <title>Annotation for the trematode Paragonimus westermani.</title>
        <authorList>
            <person name="Choi Y.-J."/>
        </authorList>
    </citation>
    <scope>NUCLEOTIDE SEQUENCE [LARGE SCALE GENOMIC DNA]</scope>
    <source>
        <strain evidence="2">180907_Pwestermani</strain>
    </source>
</reference>
<sequence>MTNHTILLQFTDEFNRELCASYRCSNELRIVEYNAAVRIQAWFRGIRIRCYLKFLNACCVTIQKLWRGFLGRRGYRRMLSEAVLRMRQNHYAQCAAKIQSAWRGYRSRKYRFNFYARKVYLETLKAVGKYIRTQLAEYEHEQDDHQQVTVETHEQDRLWEWAKLHHYVISTFVQPGVYNAPNKNGPKPIEQLLQSVRSDLAKESMPKHIRDKHRRTDAHKSTEEATNVKLPPIVGLKPKGPFKSSEEVRQWKNAPLSLSLRVTTDYFSLEKAREQLKFDEWAGRVHDKPFHAGTAPSPKYQRMHMTTSEYGSINYGTKHFRFYEDSDESQARTLIQGDVQAGPTKSAKPRFRTVLPPIAAFDRFNKEYIPGYAEG</sequence>